<keyword evidence="4" id="KW-0963">Cytoplasm</keyword>
<keyword evidence="5" id="KW-0285">Flavoprotein</keyword>
<dbReference type="Gene3D" id="3.50.50.60">
    <property type="entry name" value="FAD/NAD(P)-binding domain"/>
    <property type="match status" value="1"/>
</dbReference>
<dbReference type="GO" id="GO:0046653">
    <property type="term" value="P:tetrahydrofolate metabolic process"/>
    <property type="evidence" value="ECO:0007669"/>
    <property type="project" value="InterPro"/>
</dbReference>
<dbReference type="PANTHER" id="PTHR13847:SF287">
    <property type="entry name" value="FAD-DEPENDENT OXIDOREDUCTASE DOMAIN-CONTAINING PROTEIN 1"/>
    <property type="match status" value="1"/>
</dbReference>
<name>A0A2Z2P4Q2_9GAMM</name>
<dbReference type="RefSeq" id="WP_418251409.1">
    <property type="nucleotide sequence ID" value="NZ_CP018632.1"/>
</dbReference>
<dbReference type="EC" id="1.5.3.24" evidence="11"/>
<keyword evidence="7" id="KW-0547">Nucleotide-binding</keyword>
<dbReference type="GO" id="GO:0000166">
    <property type="term" value="F:nucleotide binding"/>
    <property type="evidence" value="ECO:0007669"/>
    <property type="project" value="UniProtKB-KW"/>
</dbReference>
<evidence type="ECO:0000256" key="2">
    <source>
        <dbReference type="ARBA" id="ARBA00001974"/>
    </source>
</evidence>
<keyword evidence="9 18" id="KW-0560">Oxidoreductase</keyword>
<evidence type="ECO:0000256" key="8">
    <source>
        <dbReference type="ARBA" id="ARBA00022827"/>
    </source>
</evidence>
<gene>
    <name evidence="18" type="primary">soxB_3</name>
    <name evidence="18" type="ORF">IMCC3135_28025</name>
</gene>
<comment type="subcellular location">
    <subcellularLocation>
        <location evidence="3">Cytoplasm</location>
    </subcellularLocation>
</comment>
<evidence type="ECO:0000256" key="6">
    <source>
        <dbReference type="ARBA" id="ARBA00022643"/>
    </source>
</evidence>
<dbReference type="PANTHER" id="PTHR13847">
    <property type="entry name" value="SARCOSINE DEHYDROGENASE-RELATED"/>
    <property type="match status" value="1"/>
</dbReference>
<keyword evidence="8" id="KW-0274">FAD</keyword>
<evidence type="ECO:0000256" key="14">
    <source>
        <dbReference type="ARBA" id="ARBA00044295"/>
    </source>
</evidence>
<comment type="cofactor">
    <cofactor evidence="1">
        <name>FMN</name>
        <dbReference type="ChEBI" id="CHEBI:58210"/>
    </cofactor>
</comment>
<dbReference type="SUPFAM" id="SSF54373">
    <property type="entry name" value="FAD-linked reductases, C-terminal domain"/>
    <property type="match status" value="1"/>
</dbReference>
<evidence type="ECO:0000256" key="1">
    <source>
        <dbReference type="ARBA" id="ARBA00001917"/>
    </source>
</evidence>
<evidence type="ECO:0000256" key="15">
    <source>
        <dbReference type="ARBA" id="ARBA00047316"/>
    </source>
</evidence>
<evidence type="ECO:0000256" key="13">
    <source>
        <dbReference type="ARBA" id="ARBA00044216"/>
    </source>
</evidence>
<dbReference type="AlphaFoldDB" id="A0A2Z2P4Q2"/>
<dbReference type="KEGG" id="gai:IMCC3135_28025"/>
<evidence type="ECO:0000256" key="3">
    <source>
        <dbReference type="ARBA" id="ARBA00004496"/>
    </source>
</evidence>
<evidence type="ECO:0000313" key="19">
    <source>
        <dbReference type="Proteomes" id="UP000250079"/>
    </source>
</evidence>
<dbReference type="SUPFAM" id="SSF51905">
    <property type="entry name" value="FAD/NAD(P)-binding domain"/>
    <property type="match status" value="1"/>
</dbReference>
<sequence>MHSLCSVKPPVTVMRYSALKVLKEGLTGNRGWRPVWREPDPKTHYDVIIVGGGGHGLATAHYLAKEHGITNVAVLEKGWIGSGNIGRNTTIVRSNYLLPGNEPFYELSMKLWENLEQDLNYNAMMSQRGIVNLYHSDAQRDAYARRGNTMRLAGADSVLLDQAGLREMCPFLDYDNARFPIKGGLWQPRAGTARHDAVAWGYARAADSRGVDIIQNCEVTGFTINNGKCSGVDTSRGRISANKVAVCVAGSSGRVMAQAGMQLPIESHVLQAFVSEGLKPVIPGVITFGAGHFYVSQSDKGGLVFGGDIDGYNSYAQRGNLPVVEDVCEGGMAIMPMIGRARMLRMWGGLMDMSMDGSPFIDKTSVSGLYFNGGWCYGGFKATPASGWCYAHLLATGQPHESAAAYRLDRFMSGAVVDERGAGAQPNLH</sequence>
<comment type="catalytic activity">
    <reaction evidence="16">
        <text>sarcosine + (6S)-5,6,7,8-tetrahydrofolate + O2 = (6R)-5,10-methylene-5,6,7,8-tetrahydrofolate + glycine + H2O2</text>
        <dbReference type="Rhea" id="RHEA:70455"/>
        <dbReference type="ChEBI" id="CHEBI:15379"/>
        <dbReference type="ChEBI" id="CHEBI:15636"/>
        <dbReference type="ChEBI" id="CHEBI:16240"/>
        <dbReference type="ChEBI" id="CHEBI:57305"/>
        <dbReference type="ChEBI" id="CHEBI:57433"/>
        <dbReference type="ChEBI" id="CHEBI:57453"/>
        <dbReference type="EC" id="1.5.3.24"/>
    </reaction>
</comment>
<evidence type="ECO:0000256" key="9">
    <source>
        <dbReference type="ARBA" id="ARBA00023002"/>
    </source>
</evidence>
<evidence type="ECO:0000259" key="17">
    <source>
        <dbReference type="PROSITE" id="PS50206"/>
    </source>
</evidence>
<reference evidence="18 19" key="1">
    <citation type="submission" date="2016-12" db="EMBL/GenBank/DDBJ databases">
        <authorList>
            <person name="Song W.-J."/>
            <person name="Kurnit D.M."/>
        </authorList>
    </citation>
    <scope>NUCLEOTIDE SEQUENCE [LARGE SCALE GENOMIC DNA]</scope>
    <source>
        <strain evidence="18 19">IMCC3135</strain>
    </source>
</reference>
<evidence type="ECO:0000256" key="5">
    <source>
        <dbReference type="ARBA" id="ARBA00022630"/>
    </source>
</evidence>
<dbReference type="GO" id="GO:0008115">
    <property type="term" value="F:sarcosine oxidase activity"/>
    <property type="evidence" value="ECO:0007669"/>
    <property type="project" value="InterPro"/>
</dbReference>
<dbReference type="Pfam" id="PF01266">
    <property type="entry name" value="DAO"/>
    <property type="match status" value="1"/>
</dbReference>
<comment type="catalytic activity">
    <reaction evidence="15">
        <text>sarcosine + O2 + H2O = formaldehyde + glycine + H2O2</text>
        <dbReference type="Rhea" id="RHEA:13313"/>
        <dbReference type="ChEBI" id="CHEBI:15377"/>
        <dbReference type="ChEBI" id="CHEBI:15379"/>
        <dbReference type="ChEBI" id="CHEBI:16240"/>
        <dbReference type="ChEBI" id="CHEBI:16842"/>
        <dbReference type="ChEBI" id="CHEBI:57305"/>
        <dbReference type="ChEBI" id="CHEBI:57433"/>
    </reaction>
</comment>
<comment type="cofactor">
    <cofactor evidence="2">
        <name>FAD</name>
        <dbReference type="ChEBI" id="CHEBI:57692"/>
    </cofactor>
</comment>
<comment type="similarity">
    <text evidence="10">Belongs to the SoxB family.</text>
</comment>
<dbReference type="EMBL" id="CP018632">
    <property type="protein sequence ID" value="ASJ75657.1"/>
    <property type="molecule type" value="Genomic_DNA"/>
</dbReference>
<dbReference type="Gene3D" id="3.30.9.10">
    <property type="entry name" value="D-Amino Acid Oxidase, subunit A, domain 2"/>
    <property type="match status" value="1"/>
</dbReference>
<dbReference type="InterPro" id="IPR036188">
    <property type="entry name" value="FAD/NAD-bd_sf"/>
</dbReference>
<evidence type="ECO:0000313" key="18">
    <source>
        <dbReference type="EMBL" id="ASJ75657.1"/>
    </source>
</evidence>
<proteinExistence type="inferred from homology"/>
<keyword evidence="6" id="KW-0288">FMN</keyword>
<dbReference type="GO" id="GO:0005737">
    <property type="term" value="C:cytoplasm"/>
    <property type="evidence" value="ECO:0007669"/>
    <property type="project" value="UniProtKB-SubCell"/>
</dbReference>
<dbReference type="Proteomes" id="UP000250079">
    <property type="component" value="Chromosome"/>
</dbReference>
<keyword evidence="19" id="KW-1185">Reference proteome</keyword>
<evidence type="ECO:0000256" key="10">
    <source>
        <dbReference type="ARBA" id="ARBA00043973"/>
    </source>
</evidence>
<evidence type="ECO:0000256" key="16">
    <source>
        <dbReference type="ARBA" id="ARBA00048917"/>
    </source>
</evidence>
<dbReference type="PROSITE" id="PS50206">
    <property type="entry name" value="RHODANESE_3"/>
    <property type="match status" value="1"/>
</dbReference>
<feature type="domain" description="Rhodanese" evidence="17">
    <location>
        <begin position="47"/>
        <end position="91"/>
    </location>
</feature>
<dbReference type="InterPro" id="IPR001763">
    <property type="entry name" value="Rhodanese-like_dom"/>
</dbReference>
<organism evidence="18 19">
    <name type="scientific">Granulosicoccus antarcticus IMCC3135</name>
    <dbReference type="NCBI Taxonomy" id="1192854"/>
    <lineage>
        <taxon>Bacteria</taxon>
        <taxon>Pseudomonadati</taxon>
        <taxon>Pseudomonadota</taxon>
        <taxon>Gammaproteobacteria</taxon>
        <taxon>Chromatiales</taxon>
        <taxon>Granulosicoccaceae</taxon>
        <taxon>Granulosicoccus</taxon>
    </lineage>
</organism>
<evidence type="ECO:0000256" key="11">
    <source>
        <dbReference type="ARBA" id="ARBA00044044"/>
    </source>
</evidence>
<accession>A0A2Z2P4Q2</accession>
<evidence type="ECO:0000256" key="12">
    <source>
        <dbReference type="ARBA" id="ARBA00044150"/>
    </source>
</evidence>
<evidence type="ECO:0000256" key="4">
    <source>
        <dbReference type="ARBA" id="ARBA00022490"/>
    </source>
</evidence>
<protein>
    <recommendedName>
        <fullName evidence="12">Sarcosine oxidase subunit beta</fullName>
        <ecNumber evidence="11">1.5.3.24</ecNumber>
    </recommendedName>
    <alternativeName>
        <fullName evidence="13">Sarcosine oxidase (5,10-methylenetetrahydrofolate-forming) subunit beta</fullName>
    </alternativeName>
    <alternativeName>
        <fullName evidence="14">Tetrameric sarcosine oxidase subunit beta</fullName>
    </alternativeName>
</protein>
<evidence type="ECO:0000256" key="7">
    <source>
        <dbReference type="ARBA" id="ARBA00022741"/>
    </source>
</evidence>
<dbReference type="InterPro" id="IPR006278">
    <property type="entry name" value="SoxB"/>
</dbReference>
<dbReference type="NCBIfam" id="TIGR01373">
    <property type="entry name" value="soxB"/>
    <property type="match status" value="1"/>
</dbReference>
<dbReference type="InterPro" id="IPR006076">
    <property type="entry name" value="FAD-dep_OxRdtase"/>
</dbReference>